<sequence length="112" mass="12115">MYTSSTFSALLSLKGMNIHLTLRVLLVAFVLALALESVDGNVIPTYNDCLNACKKGRDGVKTFCQSINNIPQSLKDTCSTVSKIVLAPLFSLACKGLCFDYKLQLPLLSLIG</sequence>
<dbReference type="AlphaFoldDB" id="A0A7R9FPM5"/>
<keyword evidence="1" id="KW-0732">Signal</keyword>
<feature type="chain" id="PRO_5036210504" evidence="1">
    <location>
        <begin position="41"/>
        <end position="112"/>
    </location>
</feature>
<dbReference type="Proteomes" id="UP000677054">
    <property type="component" value="Unassembled WGS sequence"/>
</dbReference>
<name>A0A7R9FPM5_9CRUS</name>
<reference evidence="2" key="1">
    <citation type="submission" date="2020-11" db="EMBL/GenBank/DDBJ databases">
        <authorList>
            <person name="Tran Van P."/>
        </authorList>
    </citation>
    <scope>NUCLEOTIDE SEQUENCE</scope>
</reference>
<evidence type="ECO:0000313" key="2">
    <source>
        <dbReference type="EMBL" id="CAD7250376.1"/>
    </source>
</evidence>
<gene>
    <name evidence="2" type="ORF">DSTB1V02_LOCUS10153</name>
</gene>
<proteinExistence type="predicted"/>
<accession>A0A7R9FPM5</accession>
<protein>
    <submittedName>
        <fullName evidence="2">Uncharacterized protein</fullName>
    </submittedName>
</protein>
<organism evidence="2">
    <name type="scientific">Darwinula stevensoni</name>
    <dbReference type="NCBI Taxonomy" id="69355"/>
    <lineage>
        <taxon>Eukaryota</taxon>
        <taxon>Metazoa</taxon>
        <taxon>Ecdysozoa</taxon>
        <taxon>Arthropoda</taxon>
        <taxon>Crustacea</taxon>
        <taxon>Oligostraca</taxon>
        <taxon>Ostracoda</taxon>
        <taxon>Podocopa</taxon>
        <taxon>Podocopida</taxon>
        <taxon>Darwinulocopina</taxon>
        <taxon>Darwinuloidea</taxon>
        <taxon>Darwinulidae</taxon>
        <taxon>Darwinula</taxon>
    </lineage>
</organism>
<keyword evidence="3" id="KW-1185">Reference proteome</keyword>
<feature type="signal peptide" evidence="1">
    <location>
        <begin position="1"/>
        <end position="40"/>
    </location>
</feature>
<evidence type="ECO:0000256" key="1">
    <source>
        <dbReference type="SAM" id="SignalP"/>
    </source>
</evidence>
<evidence type="ECO:0000313" key="3">
    <source>
        <dbReference type="Proteomes" id="UP000677054"/>
    </source>
</evidence>
<dbReference type="EMBL" id="CAJPEV010002819">
    <property type="protein sequence ID" value="CAG0898133.1"/>
    <property type="molecule type" value="Genomic_DNA"/>
</dbReference>
<dbReference type="EMBL" id="LR902336">
    <property type="protein sequence ID" value="CAD7250376.1"/>
    <property type="molecule type" value="Genomic_DNA"/>
</dbReference>